<evidence type="ECO:0000313" key="4">
    <source>
        <dbReference type="Proteomes" id="UP000334990"/>
    </source>
</evidence>
<dbReference type="RefSeq" id="WP_155339950.1">
    <property type="nucleotide sequence ID" value="NZ_BAAABN010000042.1"/>
</dbReference>
<dbReference type="PANTHER" id="PTHR45566:SF2">
    <property type="entry name" value="NARL SUBFAMILY"/>
    <property type="match status" value="1"/>
</dbReference>
<dbReference type="GO" id="GO:0000160">
    <property type="term" value="P:phosphorelay signal transduction system"/>
    <property type="evidence" value="ECO:0007669"/>
    <property type="project" value="InterPro"/>
</dbReference>
<dbReference type="SMART" id="SM00448">
    <property type="entry name" value="REC"/>
    <property type="match status" value="1"/>
</dbReference>
<feature type="domain" description="Response regulatory" evidence="2">
    <location>
        <begin position="9"/>
        <end position="124"/>
    </location>
</feature>
<dbReference type="AlphaFoldDB" id="A0A5M3W441"/>
<dbReference type="InterPro" id="IPR011006">
    <property type="entry name" value="CheY-like_superfamily"/>
</dbReference>
<evidence type="ECO:0000313" key="3">
    <source>
        <dbReference type="EMBL" id="GES03815.1"/>
    </source>
</evidence>
<proteinExistence type="predicted"/>
<accession>A0A5M3W441</accession>
<dbReference type="InterPro" id="IPR058245">
    <property type="entry name" value="NreC/VraR/RcsB-like_REC"/>
</dbReference>
<dbReference type="PANTHER" id="PTHR45566">
    <property type="entry name" value="HTH-TYPE TRANSCRIPTIONAL REGULATOR YHJB-RELATED"/>
    <property type="match status" value="1"/>
</dbReference>
<dbReference type="CDD" id="cd17535">
    <property type="entry name" value="REC_NarL-like"/>
    <property type="match status" value="1"/>
</dbReference>
<sequence length="124" mass="13272">MGPVEVRVNVLIVDDQGPFRAAARRLVALVAGWRVVAEAVSGEDALAEVARTRPTVILMDINLPGINGIEATRRILADHPDTTVVLVSTYAAEDLPPDAHTCGATGYIRKENLTPARLRALVPI</sequence>
<dbReference type="Proteomes" id="UP000334990">
    <property type="component" value="Unassembled WGS sequence"/>
</dbReference>
<comment type="caution">
    <text evidence="3">The sequence shown here is derived from an EMBL/GenBank/DDBJ whole genome shotgun (WGS) entry which is preliminary data.</text>
</comment>
<dbReference type="InterPro" id="IPR051015">
    <property type="entry name" value="EvgA-like"/>
</dbReference>
<keyword evidence="4" id="KW-1185">Reference proteome</keyword>
<evidence type="ECO:0000259" key="2">
    <source>
        <dbReference type="PROSITE" id="PS50110"/>
    </source>
</evidence>
<dbReference type="OrthoDB" id="7352332at2"/>
<organism evidence="3 4">
    <name type="scientific">Acrocarpospora corrugata</name>
    <dbReference type="NCBI Taxonomy" id="35763"/>
    <lineage>
        <taxon>Bacteria</taxon>
        <taxon>Bacillati</taxon>
        <taxon>Actinomycetota</taxon>
        <taxon>Actinomycetes</taxon>
        <taxon>Streptosporangiales</taxon>
        <taxon>Streptosporangiaceae</taxon>
        <taxon>Acrocarpospora</taxon>
    </lineage>
</organism>
<dbReference type="Pfam" id="PF00072">
    <property type="entry name" value="Response_reg"/>
    <property type="match status" value="1"/>
</dbReference>
<evidence type="ECO:0000256" key="1">
    <source>
        <dbReference type="PROSITE-ProRule" id="PRU00169"/>
    </source>
</evidence>
<name>A0A5M3W441_9ACTN</name>
<feature type="modified residue" description="4-aspartylphosphate" evidence="1">
    <location>
        <position position="60"/>
    </location>
</feature>
<gene>
    <name evidence="3" type="ORF">Acor_58810</name>
</gene>
<keyword evidence="1" id="KW-0597">Phosphoprotein</keyword>
<reference evidence="3 4" key="1">
    <citation type="submission" date="2019-10" db="EMBL/GenBank/DDBJ databases">
        <title>Whole genome shotgun sequence of Acrocarpospora corrugata NBRC 13972.</title>
        <authorList>
            <person name="Ichikawa N."/>
            <person name="Kimura A."/>
            <person name="Kitahashi Y."/>
            <person name="Komaki H."/>
            <person name="Oguchi A."/>
        </authorList>
    </citation>
    <scope>NUCLEOTIDE SEQUENCE [LARGE SCALE GENOMIC DNA]</scope>
    <source>
        <strain evidence="3 4">NBRC 13972</strain>
    </source>
</reference>
<dbReference type="EMBL" id="BLAD01000073">
    <property type="protein sequence ID" value="GES03815.1"/>
    <property type="molecule type" value="Genomic_DNA"/>
</dbReference>
<dbReference type="InterPro" id="IPR001789">
    <property type="entry name" value="Sig_transdc_resp-reg_receiver"/>
</dbReference>
<protein>
    <recommendedName>
        <fullName evidence="2">Response regulatory domain-containing protein</fullName>
    </recommendedName>
</protein>
<dbReference type="Gene3D" id="3.40.50.2300">
    <property type="match status" value="1"/>
</dbReference>
<dbReference type="PROSITE" id="PS50110">
    <property type="entry name" value="RESPONSE_REGULATORY"/>
    <property type="match status" value="1"/>
</dbReference>
<dbReference type="SUPFAM" id="SSF52172">
    <property type="entry name" value="CheY-like"/>
    <property type="match status" value="1"/>
</dbReference>